<keyword evidence="3 5" id="KW-1133">Transmembrane helix</keyword>
<feature type="transmembrane region" description="Helical" evidence="5">
    <location>
        <begin position="199"/>
        <end position="220"/>
    </location>
</feature>
<comment type="subcellular location">
    <subcellularLocation>
        <location evidence="1">Membrane</location>
        <topology evidence="1">Multi-pass membrane protein</topology>
    </subcellularLocation>
</comment>
<keyword evidence="7" id="KW-1185">Reference proteome</keyword>
<evidence type="ECO:0000256" key="5">
    <source>
        <dbReference type="SAM" id="Phobius"/>
    </source>
</evidence>
<dbReference type="EMBL" id="SHKW01000001">
    <property type="protein sequence ID" value="RZU40435.1"/>
    <property type="molecule type" value="Genomic_DNA"/>
</dbReference>
<dbReference type="Pfam" id="PF04610">
    <property type="entry name" value="TrbL"/>
    <property type="match status" value="1"/>
</dbReference>
<keyword evidence="2 5" id="KW-0812">Transmembrane</keyword>
<accession>A0A4Q7YU29</accession>
<dbReference type="RefSeq" id="WP_130418501.1">
    <property type="nucleotide sequence ID" value="NZ_SHKW01000001.1"/>
</dbReference>
<evidence type="ECO:0000256" key="2">
    <source>
        <dbReference type="ARBA" id="ARBA00022692"/>
    </source>
</evidence>
<feature type="transmembrane region" description="Helical" evidence="5">
    <location>
        <begin position="161"/>
        <end position="179"/>
    </location>
</feature>
<evidence type="ECO:0000256" key="4">
    <source>
        <dbReference type="ARBA" id="ARBA00023136"/>
    </source>
</evidence>
<dbReference type="GO" id="GO:0016020">
    <property type="term" value="C:membrane"/>
    <property type="evidence" value="ECO:0007669"/>
    <property type="project" value="UniProtKB-SubCell"/>
</dbReference>
<sequence>MDFLILIKNGCDNLTATVAPSVDSLGVHMVLSLATIMLVWFGVQEALASAQGGPGFNLGKFLNFFLLITFAYCFVKFYDGSIPGIGYSLKGFISGGTSNLVDYIGHDSTQEVQTTIRTALAQAGNLSPSFTEPYKLLCTYTVQIILSVLTALIAVIIAYGAIGATIIGLLGPVFIPWMVFDKTEFLFWGWLRAFLSFEFYKVVAAATMSVMSHLLITYLTSGAMNLNSPEKLVTLMPALLMLCFVAGFILLKIPAMTASLFSGHTGGHDAGMGMMTGMVTAGLLK</sequence>
<name>A0A4Q7YU29_9BACT</name>
<dbReference type="GO" id="GO:0030255">
    <property type="term" value="P:protein secretion by the type IV secretion system"/>
    <property type="evidence" value="ECO:0007669"/>
    <property type="project" value="InterPro"/>
</dbReference>
<organism evidence="6 7">
    <name type="scientific">Edaphobacter modestus</name>
    <dbReference type="NCBI Taxonomy" id="388466"/>
    <lineage>
        <taxon>Bacteria</taxon>
        <taxon>Pseudomonadati</taxon>
        <taxon>Acidobacteriota</taxon>
        <taxon>Terriglobia</taxon>
        <taxon>Terriglobales</taxon>
        <taxon>Acidobacteriaceae</taxon>
        <taxon>Edaphobacter</taxon>
    </lineage>
</organism>
<dbReference type="OrthoDB" id="111977at2"/>
<reference evidence="6 7" key="1">
    <citation type="submission" date="2019-02" db="EMBL/GenBank/DDBJ databases">
        <title>Genomic Encyclopedia of Archaeal and Bacterial Type Strains, Phase II (KMG-II): from individual species to whole genera.</title>
        <authorList>
            <person name="Goeker M."/>
        </authorList>
    </citation>
    <scope>NUCLEOTIDE SEQUENCE [LARGE SCALE GENOMIC DNA]</scope>
    <source>
        <strain evidence="6 7">DSM 18101</strain>
    </source>
</reference>
<feature type="transmembrane region" description="Helical" evidence="5">
    <location>
        <begin position="25"/>
        <end position="43"/>
    </location>
</feature>
<dbReference type="InterPro" id="IPR007688">
    <property type="entry name" value="Conjugal_tfr_TrbL/VirB6"/>
</dbReference>
<feature type="transmembrane region" description="Helical" evidence="5">
    <location>
        <begin position="232"/>
        <end position="251"/>
    </location>
</feature>
<dbReference type="Proteomes" id="UP000292958">
    <property type="component" value="Unassembled WGS sequence"/>
</dbReference>
<proteinExistence type="predicted"/>
<keyword evidence="4 5" id="KW-0472">Membrane</keyword>
<evidence type="ECO:0000313" key="7">
    <source>
        <dbReference type="Proteomes" id="UP000292958"/>
    </source>
</evidence>
<evidence type="ECO:0000256" key="1">
    <source>
        <dbReference type="ARBA" id="ARBA00004141"/>
    </source>
</evidence>
<evidence type="ECO:0000256" key="3">
    <source>
        <dbReference type="ARBA" id="ARBA00022989"/>
    </source>
</evidence>
<evidence type="ECO:0000313" key="6">
    <source>
        <dbReference type="EMBL" id="RZU40435.1"/>
    </source>
</evidence>
<gene>
    <name evidence="6" type="ORF">BDD14_1896</name>
</gene>
<dbReference type="AlphaFoldDB" id="A0A4Q7YU29"/>
<protein>
    <submittedName>
        <fullName evidence="6">TrbL/VirB6 plasmid conjugal transfer protein</fullName>
    </submittedName>
</protein>
<comment type="caution">
    <text evidence="6">The sequence shown here is derived from an EMBL/GenBank/DDBJ whole genome shotgun (WGS) entry which is preliminary data.</text>
</comment>
<feature type="transmembrane region" description="Helical" evidence="5">
    <location>
        <begin position="55"/>
        <end position="78"/>
    </location>
</feature>